<evidence type="ECO:0000256" key="1">
    <source>
        <dbReference type="SAM" id="SignalP"/>
    </source>
</evidence>
<gene>
    <name evidence="2" type="ORF">I553_0989</name>
</gene>
<keyword evidence="1" id="KW-0732">Signal</keyword>
<protein>
    <submittedName>
        <fullName evidence="2">Putative conserved exported protein</fullName>
    </submittedName>
</protein>
<organism evidence="2">
    <name type="scientific">Mycobacterium xenopi 4042</name>
    <dbReference type="NCBI Taxonomy" id="1299334"/>
    <lineage>
        <taxon>Bacteria</taxon>
        <taxon>Bacillati</taxon>
        <taxon>Actinomycetota</taxon>
        <taxon>Actinomycetes</taxon>
        <taxon>Mycobacteriales</taxon>
        <taxon>Mycobacteriaceae</taxon>
        <taxon>Mycobacterium</taxon>
    </lineage>
</organism>
<name>X7Z9H1_MYCXE</name>
<proteinExistence type="predicted"/>
<dbReference type="PATRIC" id="fig|1299334.3.peg.8260"/>
<dbReference type="PANTHER" id="PTHR38589:SF1">
    <property type="entry name" value="BLR0621 PROTEIN"/>
    <property type="match status" value="1"/>
</dbReference>
<comment type="caution">
    <text evidence="2">The sequence shown here is derived from an EMBL/GenBank/DDBJ whole genome shotgun (WGS) entry which is preliminary data.</text>
</comment>
<accession>X7Z9H1</accession>
<dbReference type="PANTHER" id="PTHR38589">
    <property type="entry name" value="BLR0621 PROTEIN"/>
    <property type="match status" value="1"/>
</dbReference>
<reference evidence="2" key="1">
    <citation type="submission" date="2014-01" db="EMBL/GenBank/DDBJ databases">
        <authorList>
            <person name="Brown-Elliot B."/>
            <person name="Wallace R."/>
            <person name="Lenaerts A."/>
            <person name="Ordway D."/>
            <person name="DeGroote M.A."/>
            <person name="Parker T."/>
            <person name="Sizemore C."/>
            <person name="Tallon L.J."/>
            <person name="Sadzewicz L.K."/>
            <person name="Sengamalay N."/>
            <person name="Fraser C.M."/>
            <person name="Hine E."/>
            <person name="Shefchek K.A."/>
            <person name="Das S.P."/>
            <person name="Tettelin H."/>
        </authorList>
    </citation>
    <scope>NUCLEOTIDE SEQUENCE [LARGE SCALE GENOMIC DNA]</scope>
    <source>
        <strain evidence="2">4042</strain>
    </source>
</reference>
<dbReference type="EMBL" id="JAOB01000080">
    <property type="protein sequence ID" value="EUA16014.1"/>
    <property type="molecule type" value="Genomic_DNA"/>
</dbReference>
<feature type="chain" id="PRO_5038456658" evidence="1">
    <location>
        <begin position="23"/>
        <end position="109"/>
    </location>
</feature>
<feature type="signal peptide" evidence="1">
    <location>
        <begin position="1"/>
        <end position="22"/>
    </location>
</feature>
<sequence>MAVLSAALCAVGFTMAVAPLTAAVVNPWFAHSVGNATQVISVVGVGGSNAKMDVYQRSATGWQPIAAGIPAHVGSAGLTPQAKSGYPATPMGVFTLPYAFGTAPNPGGD</sequence>
<dbReference type="AlphaFoldDB" id="X7Z9H1"/>
<evidence type="ECO:0000313" key="2">
    <source>
        <dbReference type="EMBL" id="EUA16014.1"/>
    </source>
</evidence>